<dbReference type="KEGG" id="crw:CROST_009830"/>
<dbReference type="GO" id="GO:0045151">
    <property type="term" value="P:acetoin biosynthetic process"/>
    <property type="evidence" value="ECO:0007669"/>
    <property type="project" value="UniProtKB-UniRule"/>
</dbReference>
<evidence type="ECO:0000256" key="2">
    <source>
        <dbReference type="ARBA" id="ARBA00005170"/>
    </source>
</evidence>
<dbReference type="EC" id="4.1.1.5" evidence="4 9"/>
<evidence type="ECO:0000256" key="9">
    <source>
        <dbReference type="PIRNR" id="PIRNR001332"/>
    </source>
</evidence>
<dbReference type="Proteomes" id="UP000190951">
    <property type="component" value="Chromosome"/>
</dbReference>
<evidence type="ECO:0000256" key="4">
    <source>
        <dbReference type="ARBA" id="ARBA00013204"/>
    </source>
</evidence>
<dbReference type="CDD" id="cd17299">
    <property type="entry name" value="acetolactate_decarboxylase"/>
    <property type="match status" value="1"/>
</dbReference>
<comment type="similarity">
    <text evidence="3 9">Belongs to the alpha-acetolactate decarboxylase family.</text>
</comment>
<comment type="catalytic activity">
    <reaction evidence="1 9">
        <text>(2S)-2-acetolactate + H(+) = (R)-acetoin + CO2</text>
        <dbReference type="Rhea" id="RHEA:21580"/>
        <dbReference type="ChEBI" id="CHEBI:15378"/>
        <dbReference type="ChEBI" id="CHEBI:15686"/>
        <dbReference type="ChEBI" id="CHEBI:16526"/>
        <dbReference type="ChEBI" id="CHEBI:58476"/>
        <dbReference type="EC" id="4.1.1.5"/>
    </reaction>
</comment>
<evidence type="ECO:0000256" key="7">
    <source>
        <dbReference type="ARBA" id="ARBA00023061"/>
    </source>
</evidence>
<accession>A0A1S8LDW6</accession>
<keyword evidence="6 9" id="KW-0210">Decarboxylase</keyword>
<evidence type="ECO:0000256" key="5">
    <source>
        <dbReference type="ARBA" id="ARBA00020164"/>
    </source>
</evidence>
<dbReference type="Gene3D" id="3.30.1330.80">
    <property type="entry name" value="Hypothetical protein, similar to alpha- acetolactate decarboxylase, domain 2"/>
    <property type="match status" value="2"/>
</dbReference>
<proteinExistence type="inferred from homology"/>
<dbReference type="PIRSF" id="PIRSF001332">
    <property type="entry name" value="Acetolac_decarb"/>
    <property type="match status" value="1"/>
</dbReference>
<evidence type="ECO:0000313" key="11">
    <source>
        <dbReference type="Proteomes" id="UP000190951"/>
    </source>
</evidence>
<evidence type="ECO:0000256" key="1">
    <source>
        <dbReference type="ARBA" id="ARBA00001784"/>
    </source>
</evidence>
<dbReference type="PANTHER" id="PTHR35524:SF1">
    <property type="entry name" value="ALPHA-ACETOLACTATE DECARBOXYLASE"/>
    <property type="match status" value="1"/>
</dbReference>
<dbReference type="EMBL" id="CP096983">
    <property type="protein sequence ID" value="URZ10275.1"/>
    <property type="molecule type" value="Genomic_DNA"/>
</dbReference>
<dbReference type="AlphaFoldDB" id="A0A1S8LDW6"/>
<dbReference type="Pfam" id="PF03306">
    <property type="entry name" value="AAL_decarboxy"/>
    <property type="match status" value="1"/>
</dbReference>
<dbReference type="GO" id="GO:0047605">
    <property type="term" value="F:acetolactate decarboxylase activity"/>
    <property type="evidence" value="ECO:0007669"/>
    <property type="project" value="UniProtKB-UniRule"/>
</dbReference>
<sequence>MIEDRLPNHIYQMSTINALVSGLYDGCASLKKLLTKGDFGLGTFEDLDGELTLLNGEFYRTRPDGSICKCLEGESVPFAVVTKLENYNEYQIDNCNSYDELKKSLDGFIDSKNIFYAFYIQGEFNYVKTRTVVKQCRPYRPMTEVVRDQPIFNYENIEGYIIGFRCPSYVEGLNVPGYHFHFLSKDKKLGGHVSEVSVKNAKVLVQNCLCFRMELPQSEDFYSMKVKNRNDEISEVEK</sequence>
<dbReference type="NCBIfam" id="TIGR01252">
    <property type="entry name" value="acetolac_decarb"/>
    <property type="match status" value="1"/>
</dbReference>
<evidence type="ECO:0000256" key="8">
    <source>
        <dbReference type="ARBA" id="ARBA00023239"/>
    </source>
</evidence>
<comment type="pathway">
    <text evidence="2 9">Polyol metabolism; (R,R)-butane-2,3-diol biosynthesis; (R,R)-butane-2,3-diol from pyruvate: step 2/3.</text>
</comment>
<reference evidence="10 11" key="1">
    <citation type="submission" date="2022-04" db="EMBL/GenBank/DDBJ databases">
        <title>Genome sequence of C. roseum typestrain.</title>
        <authorList>
            <person name="Poehlein A."/>
            <person name="Schoch T."/>
            <person name="Duerre P."/>
            <person name="Daniel R."/>
        </authorList>
    </citation>
    <scope>NUCLEOTIDE SEQUENCE [LARGE SCALE GENOMIC DNA]</scope>
    <source>
        <strain evidence="10 11">DSM 7320</strain>
    </source>
</reference>
<keyword evidence="7 9" id="KW-0005">Acetoin biosynthesis</keyword>
<dbReference type="InterPro" id="IPR005128">
    <property type="entry name" value="Acetolactate_a_deCO2ase"/>
</dbReference>
<evidence type="ECO:0000256" key="6">
    <source>
        <dbReference type="ARBA" id="ARBA00022793"/>
    </source>
</evidence>
<protein>
    <recommendedName>
        <fullName evidence="5 9">Alpha-acetolactate decarboxylase</fullName>
        <ecNumber evidence="4 9">4.1.1.5</ecNumber>
    </recommendedName>
</protein>
<keyword evidence="8 9" id="KW-0456">Lyase</keyword>
<gene>
    <name evidence="10" type="primary">aldB</name>
    <name evidence="10" type="ORF">CROST_009830</name>
</gene>
<dbReference type="RefSeq" id="WP_077835676.1">
    <property type="nucleotide sequence ID" value="NZ_CP096983.1"/>
</dbReference>
<organism evidence="10 11">
    <name type="scientific">Clostridium felsineum</name>
    <dbReference type="NCBI Taxonomy" id="36839"/>
    <lineage>
        <taxon>Bacteria</taxon>
        <taxon>Bacillati</taxon>
        <taxon>Bacillota</taxon>
        <taxon>Clostridia</taxon>
        <taxon>Eubacteriales</taxon>
        <taxon>Clostridiaceae</taxon>
        <taxon>Clostridium</taxon>
    </lineage>
</organism>
<evidence type="ECO:0000313" key="10">
    <source>
        <dbReference type="EMBL" id="URZ10275.1"/>
    </source>
</evidence>
<dbReference type="STRING" id="84029.CROST_10280"/>
<evidence type="ECO:0000256" key="3">
    <source>
        <dbReference type="ARBA" id="ARBA00007106"/>
    </source>
</evidence>
<keyword evidence="11" id="KW-1185">Reference proteome</keyword>
<name>A0A1S8LDW6_9CLOT</name>
<dbReference type="PANTHER" id="PTHR35524">
    <property type="entry name" value="ALPHA-ACETOLACTATE DECARBOXYLASE"/>
    <property type="match status" value="1"/>
</dbReference>
<dbReference type="SUPFAM" id="SSF117856">
    <property type="entry name" value="AF0104/ALDC/Ptd012-like"/>
    <property type="match status" value="1"/>
</dbReference>